<dbReference type="Gene3D" id="1.20.58.340">
    <property type="entry name" value="Magnesium transport protein CorA, transmembrane region"/>
    <property type="match status" value="2"/>
</dbReference>
<keyword evidence="6 9" id="KW-1133">Transmembrane helix</keyword>
<dbReference type="SUPFAM" id="SSF143865">
    <property type="entry name" value="CorA soluble domain-like"/>
    <property type="match status" value="1"/>
</dbReference>
<dbReference type="Pfam" id="PF01544">
    <property type="entry name" value="CorA"/>
    <property type="match status" value="1"/>
</dbReference>
<keyword evidence="5 9" id="KW-0812">Transmembrane</keyword>
<evidence type="ECO:0000256" key="5">
    <source>
        <dbReference type="ARBA" id="ARBA00022692"/>
    </source>
</evidence>
<dbReference type="GO" id="GO:0050897">
    <property type="term" value="F:cobalt ion binding"/>
    <property type="evidence" value="ECO:0007669"/>
    <property type="project" value="TreeGrafter"/>
</dbReference>
<protein>
    <submittedName>
        <fullName evidence="10">Magnesium transporter</fullName>
    </submittedName>
</protein>
<dbReference type="InterPro" id="IPR045861">
    <property type="entry name" value="CorA_cytoplasmic_dom"/>
</dbReference>
<evidence type="ECO:0000256" key="7">
    <source>
        <dbReference type="ARBA" id="ARBA00023136"/>
    </source>
</evidence>
<dbReference type="Proteomes" id="UP000538196">
    <property type="component" value="Unassembled WGS sequence"/>
</dbReference>
<dbReference type="InterPro" id="IPR045863">
    <property type="entry name" value="CorA_TM1_TM2"/>
</dbReference>
<dbReference type="EMBL" id="JACHVP010000006">
    <property type="protein sequence ID" value="MBB2969227.1"/>
    <property type="molecule type" value="Genomic_DNA"/>
</dbReference>
<comment type="similarity">
    <text evidence="2">Belongs to the CorA metal ion transporter (MIT) (TC 1.A.35) family.</text>
</comment>
<evidence type="ECO:0000313" key="10">
    <source>
        <dbReference type="EMBL" id="MBB2969227.1"/>
    </source>
</evidence>
<accession>A0A7W4V0C3</accession>
<dbReference type="AlphaFoldDB" id="A0A7W4V0C3"/>
<comment type="caution">
    <text evidence="10">The sequence shown here is derived from an EMBL/GenBank/DDBJ whole genome shotgun (WGS) entry which is preliminary data.</text>
</comment>
<keyword evidence="4" id="KW-1003">Cell membrane</keyword>
<dbReference type="InterPro" id="IPR002523">
    <property type="entry name" value="MgTranspt_CorA/ZnTranspt_ZntB"/>
</dbReference>
<evidence type="ECO:0000256" key="4">
    <source>
        <dbReference type="ARBA" id="ARBA00022475"/>
    </source>
</evidence>
<dbReference type="GO" id="GO:0005886">
    <property type="term" value="C:plasma membrane"/>
    <property type="evidence" value="ECO:0007669"/>
    <property type="project" value="UniProtKB-SubCell"/>
</dbReference>
<keyword evidence="8" id="KW-0175">Coiled coil</keyword>
<evidence type="ECO:0000256" key="3">
    <source>
        <dbReference type="ARBA" id="ARBA00022448"/>
    </source>
</evidence>
<evidence type="ECO:0000313" key="11">
    <source>
        <dbReference type="Proteomes" id="UP000538196"/>
    </source>
</evidence>
<dbReference type="GO" id="GO:0000287">
    <property type="term" value="F:magnesium ion binding"/>
    <property type="evidence" value="ECO:0007669"/>
    <property type="project" value="TreeGrafter"/>
</dbReference>
<dbReference type="Gene3D" id="3.30.460.20">
    <property type="entry name" value="CorA soluble domain-like"/>
    <property type="match status" value="1"/>
</dbReference>
<evidence type="ECO:0000256" key="8">
    <source>
        <dbReference type="SAM" id="Coils"/>
    </source>
</evidence>
<reference evidence="10 11" key="1">
    <citation type="submission" date="2020-08" db="EMBL/GenBank/DDBJ databases">
        <title>Sequencing the genomes of 1000 actinobacteria strains.</title>
        <authorList>
            <person name="Klenk H.-P."/>
        </authorList>
    </citation>
    <scope>NUCLEOTIDE SEQUENCE [LARGE SCALE GENOMIC DNA]</scope>
    <source>
        <strain evidence="10 11">DSM 20146</strain>
    </source>
</reference>
<dbReference type="GO" id="GO:0015087">
    <property type="term" value="F:cobalt ion transmembrane transporter activity"/>
    <property type="evidence" value="ECO:0007669"/>
    <property type="project" value="TreeGrafter"/>
</dbReference>
<feature type="coiled-coil region" evidence="8">
    <location>
        <begin position="154"/>
        <end position="181"/>
    </location>
</feature>
<feature type="transmembrane region" description="Helical" evidence="9">
    <location>
        <begin position="272"/>
        <end position="291"/>
    </location>
</feature>
<dbReference type="PANTHER" id="PTHR46494:SF1">
    <property type="entry name" value="CORA FAMILY METAL ION TRANSPORTER (EUROFUNG)"/>
    <property type="match status" value="1"/>
</dbReference>
<evidence type="ECO:0000256" key="9">
    <source>
        <dbReference type="SAM" id="Phobius"/>
    </source>
</evidence>
<dbReference type="GO" id="GO:0015095">
    <property type="term" value="F:magnesium ion transmembrane transporter activity"/>
    <property type="evidence" value="ECO:0007669"/>
    <property type="project" value="TreeGrafter"/>
</dbReference>
<proteinExistence type="inferred from homology"/>
<sequence length="329" mass="35992">MSTVRVRRYSADGAFYESDEIAPEDLRGDSAEAEGGFVWIGLTDPDPAPVESFGVAVGLHPLIRDDIAGARQQPKVQWFDDQLFIVLRVPHSVDGESETMSELYVFARPGILITIGSRGGGEGFDVAGALDGAYPTVLGLGTLGAVHAIVARVVRAYLAVARDIEEDLGELEDQVFDETQQDDTLRIYRLRRRIGRVDRAVTTLAVAFENSRDKLVDYSRVHPGLAPYVIDLIEDLAGAARLANDQRSALDGVISSHENAVASEQNSDSRTISAFAALLAIPAVVAGLYGMNFTDLPVTGWRYGWVVIIAFIACLELWAYIALKRRHWF</sequence>
<keyword evidence="11" id="KW-1185">Reference proteome</keyword>
<evidence type="ECO:0000256" key="6">
    <source>
        <dbReference type="ARBA" id="ARBA00022989"/>
    </source>
</evidence>
<feature type="transmembrane region" description="Helical" evidence="9">
    <location>
        <begin position="303"/>
        <end position="323"/>
    </location>
</feature>
<dbReference type="RefSeq" id="WP_183428902.1">
    <property type="nucleotide sequence ID" value="NZ_JACHVP010000006.1"/>
</dbReference>
<organism evidence="10 11">
    <name type="scientific">Leifsonia aquatica</name>
    <name type="common">Corynebacterium aquaticum</name>
    <dbReference type="NCBI Taxonomy" id="144185"/>
    <lineage>
        <taxon>Bacteria</taxon>
        <taxon>Bacillati</taxon>
        <taxon>Actinomycetota</taxon>
        <taxon>Actinomycetes</taxon>
        <taxon>Micrococcales</taxon>
        <taxon>Microbacteriaceae</taxon>
        <taxon>Leifsonia</taxon>
    </lineage>
</organism>
<keyword evidence="3" id="KW-0813">Transport</keyword>
<keyword evidence="7 9" id="KW-0472">Membrane</keyword>
<comment type="subcellular location">
    <subcellularLocation>
        <location evidence="1">Cell membrane</location>
        <topology evidence="1">Multi-pass membrane protein</topology>
    </subcellularLocation>
</comment>
<evidence type="ECO:0000256" key="2">
    <source>
        <dbReference type="ARBA" id="ARBA00009765"/>
    </source>
</evidence>
<dbReference type="SUPFAM" id="SSF144083">
    <property type="entry name" value="Magnesium transport protein CorA, transmembrane region"/>
    <property type="match status" value="1"/>
</dbReference>
<evidence type="ECO:0000256" key="1">
    <source>
        <dbReference type="ARBA" id="ARBA00004651"/>
    </source>
</evidence>
<gene>
    <name evidence="10" type="ORF">FHX33_004010</name>
</gene>
<name>A0A7W4V0C3_LEIAQ</name>
<dbReference type="PANTHER" id="PTHR46494">
    <property type="entry name" value="CORA FAMILY METAL ION TRANSPORTER (EUROFUNG)"/>
    <property type="match status" value="1"/>
</dbReference>